<organism evidence="1">
    <name type="scientific">Arundo donax</name>
    <name type="common">Giant reed</name>
    <name type="synonym">Donax arundinaceus</name>
    <dbReference type="NCBI Taxonomy" id="35708"/>
    <lineage>
        <taxon>Eukaryota</taxon>
        <taxon>Viridiplantae</taxon>
        <taxon>Streptophyta</taxon>
        <taxon>Embryophyta</taxon>
        <taxon>Tracheophyta</taxon>
        <taxon>Spermatophyta</taxon>
        <taxon>Magnoliopsida</taxon>
        <taxon>Liliopsida</taxon>
        <taxon>Poales</taxon>
        <taxon>Poaceae</taxon>
        <taxon>PACMAD clade</taxon>
        <taxon>Arundinoideae</taxon>
        <taxon>Arundineae</taxon>
        <taxon>Arundo</taxon>
    </lineage>
</organism>
<dbReference type="AlphaFoldDB" id="A0A0A9EXI4"/>
<dbReference type="EMBL" id="GBRH01195320">
    <property type="protein sequence ID" value="JAE02576.1"/>
    <property type="molecule type" value="Transcribed_RNA"/>
</dbReference>
<evidence type="ECO:0000313" key="1">
    <source>
        <dbReference type="EMBL" id="JAE02576.1"/>
    </source>
</evidence>
<reference evidence="1" key="1">
    <citation type="submission" date="2014-09" db="EMBL/GenBank/DDBJ databases">
        <authorList>
            <person name="Magalhaes I.L.F."/>
            <person name="Oliveira U."/>
            <person name="Santos F.R."/>
            <person name="Vidigal T.H.D.A."/>
            <person name="Brescovit A.D."/>
            <person name="Santos A.J."/>
        </authorList>
    </citation>
    <scope>NUCLEOTIDE SEQUENCE</scope>
    <source>
        <tissue evidence="1">Shoot tissue taken approximately 20 cm above the soil surface</tissue>
    </source>
</reference>
<sequence length="128" mass="13717">MLGRRIGAKVEELGQRAGRWGGRPFSLHCRRSQSWARQGILDVHCSLHGLDRGAGAPMRVRGTGLERTASLVGWGVRNAESVVEWGGGRRQAWALAHSPAARWDGFSVLSGSVARRATVQACGLGSCV</sequence>
<name>A0A0A9EXI4_ARUDO</name>
<proteinExistence type="predicted"/>
<protein>
    <submittedName>
        <fullName evidence="1">Uncharacterized protein</fullName>
    </submittedName>
</protein>
<accession>A0A0A9EXI4</accession>
<reference evidence="1" key="2">
    <citation type="journal article" date="2015" name="Data Brief">
        <title>Shoot transcriptome of the giant reed, Arundo donax.</title>
        <authorList>
            <person name="Barrero R.A."/>
            <person name="Guerrero F.D."/>
            <person name="Moolhuijzen P."/>
            <person name="Goolsby J.A."/>
            <person name="Tidwell J."/>
            <person name="Bellgard S.E."/>
            <person name="Bellgard M.I."/>
        </authorList>
    </citation>
    <scope>NUCLEOTIDE SEQUENCE</scope>
    <source>
        <tissue evidence="1">Shoot tissue taken approximately 20 cm above the soil surface</tissue>
    </source>
</reference>